<gene>
    <name evidence="2" type="ORF">DFH07DRAFT_777770</name>
</gene>
<reference evidence="2" key="1">
    <citation type="submission" date="2023-03" db="EMBL/GenBank/DDBJ databases">
        <title>Massive genome expansion in bonnet fungi (Mycena s.s.) driven by repeated elements and novel gene families across ecological guilds.</title>
        <authorList>
            <consortium name="Lawrence Berkeley National Laboratory"/>
            <person name="Harder C.B."/>
            <person name="Miyauchi S."/>
            <person name="Viragh M."/>
            <person name="Kuo A."/>
            <person name="Thoen E."/>
            <person name="Andreopoulos B."/>
            <person name="Lu D."/>
            <person name="Skrede I."/>
            <person name="Drula E."/>
            <person name="Henrissat B."/>
            <person name="Morin E."/>
            <person name="Kohler A."/>
            <person name="Barry K."/>
            <person name="LaButti K."/>
            <person name="Morin E."/>
            <person name="Salamov A."/>
            <person name="Lipzen A."/>
            <person name="Mereny Z."/>
            <person name="Hegedus B."/>
            <person name="Baldrian P."/>
            <person name="Stursova M."/>
            <person name="Weitz H."/>
            <person name="Taylor A."/>
            <person name="Grigoriev I.V."/>
            <person name="Nagy L.G."/>
            <person name="Martin F."/>
            <person name="Kauserud H."/>
        </authorList>
    </citation>
    <scope>NUCLEOTIDE SEQUENCE</scope>
    <source>
        <strain evidence="2">CBHHK188m</strain>
    </source>
</reference>
<evidence type="ECO:0000313" key="2">
    <source>
        <dbReference type="EMBL" id="KAJ7742351.1"/>
    </source>
</evidence>
<dbReference type="EMBL" id="JARJLG010000118">
    <property type="protein sequence ID" value="KAJ7742351.1"/>
    <property type="molecule type" value="Genomic_DNA"/>
</dbReference>
<sequence>MARTRGWRWTTTTRAECTRATRYGYRRHNVSADLELEHPRMYMSSSGFLRPDFEKPDEKRPIQGAQGPNLTDHTIGRGQGTTKCQHIVYCGAENGVNEWLFEAKIQDFCGQSFGGASRGLYTGLWKGYT</sequence>
<comment type="caution">
    <text evidence="2">The sequence shown here is derived from an EMBL/GenBank/DDBJ whole genome shotgun (WGS) entry which is preliminary data.</text>
</comment>
<dbReference type="Proteomes" id="UP001215280">
    <property type="component" value="Unassembled WGS sequence"/>
</dbReference>
<protein>
    <submittedName>
        <fullName evidence="2">Uncharacterized protein</fullName>
    </submittedName>
</protein>
<feature type="region of interest" description="Disordered" evidence="1">
    <location>
        <begin position="54"/>
        <end position="76"/>
    </location>
</feature>
<accession>A0AAD7IG63</accession>
<keyword evidence="3" id="KW-1185">Reference proteome</keyword>
<evidence type="ECO:0000256" key="1">
    <source>
        <dbReference type="SAM" id="MobiDB-lite"/>
    </source>
</evidence>
<name>A0AAD7IG63_9AGAR</name>
<organism evidence="2 3">
    <name type="scientific">Mycena maculata</name>
    <dbReference type="NCBI Taxonomy" id="230809"/>
    <lineage>
        <taxon>Eukaryota</taxon>
        <taxon>Fungi</taxon>
        <taxon>Dikarya</taxon>
        <taxon>Basidiomycota</taxon>
        <taxon>Agaricomycotina</taxon>
        <taxon>Agaricomycetes</taxon>
        <taxon>Agaricomycetidae</taxon>
        <taxon>Agaricales</taxon>
        <taxon>Marasmiineae</taxon>
        <taxon>Mycenaceae</taxon>
        <taxon>Mycena</taxon>
    </lineage>
</organism>
<dbReference type="AlphaFoldDB" id="A0AAD7IG63"/>
<evidence type="ECO:0000313" key="3">
    <source>
        <dbReference type="Proteomes" id="UP001215280"/>
    </source>
</evidence>
<proteinExistence type="predicted"/>